<evidence type="ECO:0000259" key="8">
    <source>
        <dbReference type="Pfam" id="PF06808"/>
    </source>
</evidence>
<accession>A0ABT2SIF3</accession>
<evidence type="ECO:0000313" key="10">
    <source>
        <dbReference type="Proteomes" id="UP001652338"/>
    </source>
</evidence>
<evidence type="ECO:0000256" key="5">
    <source>
        <dbReference type="ARBA" id="ARBA00022989"/>
    </source>
</evidence>
<evidence type="ECO:0000313" key="9">
    <source>
        <dbReference type="EMBL" id="MCU6724302.1"/>
    </source>
</evidence>
<evidence type="ECO:0000256" key="4">
    <source>
        <dbReference type="ARBA" id="ARBA00022692"/>
    </source>
</evidence>
<reference evidence="9 10" key="1">
    <citation type="journal article" date="2021" name="ISME Commun">
        <title>Automated analysis of genomic sequences facilitates high-throughput and comprehensive description of bacteria.</title>
        <authorList>
            <person name="Hitch T.C.A."/>
        </authorList>
    </citation>
    <scope>NUCLEOTIDE SEQUENCE [LARGE SCALE GENOMIC DNA]</scope>
    <source>
        <strain evidence="9 10">Sanger_29</strain>
    </source>
</reference>
<comment type="caution">
    <text evidence="9">The sequence shown here is derived from an EMBL/GenBank/DDBJ whole genome shotgun (WGS) entry which is preliminary data.</text>
</comment>
<protein>
    <submittedName>
        <fullName evidence="9">TRAP transporter large permease</fullName>
    </submittedName>
</protein>
<keyword evidence="3" id="KW-0997">Cell inner membrane</keyword>
<evidence type="ECO:0000256" key="2">
    <source>
        <dbReference type="ARBA" id="ARBA00022475"/>
    </source>
</evidence>
<feature type="transmembrane region" description="Helical" evidence="7">
    <location>
        <begin position="7"/>
        <end position="36"/>
    </location>
</feature>
<feature type="transmembrane region" description="Helical" evidence="7">
    <location>
        <begin position="89"/>
        <end position="112"/>
    </location>
</feature>
<feature type="transmembrane region" description="Helical" evidence="7">
    <location>
        <begin position="280"/>
        <end position="302"/>
    </location>
</feature>
<organism evidence="9 10">
    <name type="scientific">Muricoprocola aceti</name>
    <dbReference type="NCBI Taxonomy" id="2981772"/>
    <lineage>
        <taxon>Bacteria</taxon>
        <taxon>Bacillati</taxon>
        <taxon>Bacillota</taxon>
        <taxon>Clostridia</taxon>
        <taxon>Lachnospirales</taxon>
        <taxon>Lachnospiraceae</taxon>
        <taxon>Muricoprocola</taxon>
    </lineage>
</organism>
<feature type="transmembrane region" description="Helical" evidence="7">
    <location>
        <begin position="322"/>
        <end position="348"/>
    </location>
</feature>
<gene>
    <name evidence="9" type="ORF">OCV47_02835</name>
</gene>
<evidence type="ECO:0000256" key="7">
    <source>
        <dbReference type="SAM" id="Phobius"/>
    </source>
</evidence>
<keyword evidence="4 7" id="KW-0812">Transmembrane</keyword>
<dbReference type="Pfam" id="PF06808">
    <property type="entry name" value="DctM"/>
    <property type="match status" value="1"/>
</dbReference>
<dbReference type="RefSeq" id="WP_256298712.1">
    <property type="nucleotide sequence ID" value="NZ_JAOQKE010000002.1"/>
</dbReference>
<evidence type="ECO:0000256" key="6">
    <source>
        <dbReference type="ARBA" id="ARBA00023136"/>
    </source>
</evidence>
<evidence type="ECO:0000256" key="3">
    <source>
        <dbReference type="ARBA" id="ARBA00022519"/>
    </source>
</evidence>
<comment type="subcellular location">
    <subcellularLocation>
        <location evidence="1">Cell inner membrane</location>
        <topology evidence="1">Multi-pass membrane protein</topology>
    </subcellularLocation>
</comment>
<evidence type="ECO:0000256" key="1">
    <source>
        <dbReference type="ARBA" id="ARBA00004429"/>
    </source>
</evidence>
<feature type="transmembrane region" description="Helical" evidence="7">
    <location>
        <begin position="56"/>
        <end position="77"/>
    </location>
</feature>
<name>A0ABT2SIF3_9FIRM</name>
<dbReference type="PANTHER" id="PTHR33362">
    <property type="entry name" value="SIALIC ACID TRAP TRANSPORTER PERMEASE PROTEIN SIAT-RELATED"/>
    <property type="match status" value="1"/>
</dbReference>
<keyword evidence="6 7" id="KW-0472">Membrane</keyword>
<dbReference type="NCBIfam" id="TIGR00786">
    <property type="entry name" value="dctM"/>
    <property type="match status" value="1"/>
</dbReference>
<keyword evidence="10" id="KW-1185">Reference proteome</keyword>
<feature type="transmembrane region" description="Helical" evidence="7">
    <location>
        <begin position="166"/>
        <end position="199"/>
    </location>
</feature>
<sequence length="437" mass="46002">MQSFLIISLIFIVFIFILFGIPVYASLGLTGLISLIMLSVTKGSPLALQVMSSSVYTGVSATALLAIPFYILAGIIMNKGGITERLINFALLLIGKMPASLAQANIVASMFFGGITGSAQADTSCIGGILIPAMIDQGYSPEESVGVTVSSSTCGPIIPPSIMMVVFAVTVNCSIGALFLGGAIPGIMIGLGLMLVVAFRDQKYHFPRRTESFTKEERRKIIKEGFVPLGMPIIIVGGIMTGVCTATEAGALAVVYSLITSIFITKTVKISDLWGMLLEAGAQSGAILMIIASAKILAYSLSALQMGSLVADMFLSFTTNKYVFLLLLNILLLIMGMFMDGSAALIILAPIFQPIAATLGISTIHLGVIMVLNLIIGVGTPPMGACLFIASKISGISVERCAKGIVPYLIGELIILFIVTYLPITVTFLPTLLGYVV</sequence>
<dbReference type="InterPro" id="IPR004681">
    <property type="entry name" value="TRAP_DctM"/>
</dbReference>
<feature type="domain" description="TRAP C4-dicarboxylate transport system permease DctM subunit" evidence="8">
    <location>
        <begin position="11"/>
        <end position="423"/>
    </location>
</feature>
<dbReference type="EMBL" id="JAOQKE010000002">
    <property type="protein sequence ID" value="MCU6724302.1"/>
    <property type="molecule type" value="Genomic_DNA"/>
</dbReference>
<dbReference type="InterPro" id="IPR010656">
    <property type="entry name" value="DctM"/>
</dbReference>
<proteinExistence type="predicted"/>
<keyword evidence="2" id="KW-1003">Cell membrane</keyword>
<dbReference type="PIRSF" id="PIRSF006066">
    <property type="entry name" value="HI0050"/>
    <property type="match status" value="1"/>
</dbReference>
<feature type="transmembrane region" description="Helical" evidence="7">
    <location>
        <begin position="413"/>
        <end position="436"/>
    </location>
</feature>
<keyword evidence="5 7" id="KW-1133">Transmembrane helix</keyword>
<dbReference type="Proteomes" id="UP001652338">
    <property type="component" value="Unassembled WGS sequence"/>
</dbReference>